<reference evidence="21 22" key="1">
    <citation type="journal article" date="2019" name="Proc. Natl. Acad. Sci. U.S.A.">
        <title>Regulatory changes in pterin and carotenoid genes underlie balanced color polymorphisms in the wall lizard.</title>
        <authorList>
            <person name="Andrade P."/>
            <person name="Pinho C."/>
            <person name="Perez I de Lanuza G."/>
            <person name="Afonso S."/>
            <person name="Brejcha J."/>
            <person name="Rubin C.J."/>
            <person name="Wallerman O."/>
            <person name="Pereira P."/>
            <person name="Sabatino S.J."/>
            <person name="Bellati A."/>
            <person name="Pellitteri-Rosa D."/>
            <person name="Bosakova Z."/>
            <person name="Bunikis I."/>
            <person name="Carretero M.A."/>
            <person name="Feiner N."/>
            <person name="Marsik P."/>
            <person name="Pauperio F."/>
            <person name="Salvi D."/>
            <person name="Soler L."/>
            <person name="While G.M."/>
            <person name="Uller T."/>
            <person name="Font E."/>
            <person name="Andersson L."/>
            <person name="Carneiro M."/>
        </authorList>
    </citation>
    <scope>NUCLEOTIDE SEQUENCE</scope>
</reference>
<dbReference type="GO" id="GO:0035821">
    <property type="term" value="P:modulation of process of another organism"/>
    <property type="evidence" value="ECO:0007669"/>
    <property type="project" value="UniProtKB-ARBA"/>
</dbReference>
<organism evidence="21 22">
    <name type="scientific">Podarcis muralis</name>
    <name type="common">Wall lizard</name>
    <name type="synonym">Lacerta muralis</name>
    <dbReference type="NCBI Taxonomy" id="64176"/>
    <lineage>
        <taxon>Eukaryota</taxon>
        <taxon>Metazoa</taxon>
        <taxon>Chordata</taxon>
        <taxon>Craniata</taxon>
        <taxon>Vertebrata</taxon>
        <taxon>Euteleostomi</taxon>
        <taxon>Lepidosauria</taxon>
        <taxon>Squamata</taxon>
        <taxon>Bifurcata</taxon>
        <taxon>Unidentata</taxon>
        <taxon>Episquamata</taxon>
        <taxon>Laterata</taxon>
        <taxon>Lacertibaenia</taxon>
        <taxon>Lacertidae</taxon>
        <taxon>Podarcis</taxon>
    </lineage>
</organism>
<dbReference type="PROSITE" id="PS50070">
    <property type="entry name" value="KRINGLE_2"/>
    <property type="match status" value="1"/>
</dbReference>
<proteinExistence type="inferred from homology"/>
<dbReference type="CDD" id="cd00190">
    <property type="entry name" value="Tryp_SPc"/>
    <property type="match status" value="1"/>
</dbReference>
<dbReference type="Gene3D" id="2.10.25.10">
    <property type="entry name" value="Laminin"/>
    <property type="match status" value="2"/>
</dbReference>
<dbReference type="InterPro" id="IPR013806">
    <property type="entry name" value="Kringle-like"/>
</dbReference>
<dbReference type="PANTHER" id="PTHR24264">
    <property type="entry name" value="TRYPSIN-RELATED"/>
    <property type="match status" value="1"/>
</dbReference>
<dbReference type="SUPFAM" id="SSF57440">
    <property type="entry name" value="Kringle-like"/>
    <property type="match status" value="1"/>
</dbReference>
<dbReference type="FunFam" id="2.10.25.10:FF:000321">
    <property type="entry name" value="Protein delta homolog 1"/>
    <property type="match status" value="1"/>
</dbReference>
<evidence type="ECO:0000256" key="11">
    <source>
        <dbReference type="ARBA" id="ARBA00023157"/>
    </source>
</evidence>
<dbReference type="InterPro" id="IPR001314">
    <property type="entry name" value="Peptidase_S1A"/>
</dbReference>
<dbReference type="SMART" id="SM00181">
    <property type="entry name" value="EGF"/>
    <property type="match status" value="3"/>
</dbReference>
<dbReference type="Proteomes" id="UP000472272">
    <property type="component" value="Chromosome 5"/>
</dbReference>
<keyword evidence="11 13" id="KW-1015">Disulfide bond</keyword>
<dbReference type="CTD" id="3026"/>
<evidence type="ECO:0000256" key="8">
    <source>
        <dbReference type="ARBA" id="ARBA00022737"/>
    </source>
</evidence>
<keyword evidence="4 13" id="KW-0245">EGF-like domain</keyword>
<evidence type="ECO:0000256" key="17">
    <source>
        <dbReference type="SAM" id="SignalP"/>
    </source>
</evidence>
<comment type="caution">
    <text evidence="13">Lacks conserved residue(s) required for the propagation of feature annotation.</text>
</comment>
<dbReference type="Gene3D" id="2.40.10.10">
    <property type="entry name" value="Trypsin-like serine proteases"/>
    <property type="match status" value="1"/>
</dbReference>
<feature type="region of interest" description="Disordered" evidence="16">
    <location>
        <begin position="286"/>
        <end position="307"/>
    </location>
</feature>
<reference evidence="21" key="3">
    <citation type="submission" date="2025-09" db="UniProtKB">
        <authorList>
            <consortium name="Ensembl"/>
        </authorList>
    </citation>
    <scope>IDENTIFICATION</scope>
</reference>
<feature type="chain" id="PRO_5025365767" evidence="17">
    <location>
        <begin position="21"/>
        <end position="563"/>
    </location>
</feature>
<evidence type="ECO:0000256" key="3">
    <source>
        <dbReference type="ARBA" id="ARBA00022525"/>
    </source>
</evidence>
<keyword evidence="5 14" id="KW-0420">Kringle</keyword>
<dbReference type="CDD" id="cd00108">
    <property type="entry name" value="KR"/>
    <property type="match status" value="1"/>
</dbReference>
<dbReference type="Pfam" id="PF00051">
    <property type="entry name" value="Kringle"/>
    <property type="match status" value="1"/>
</dbReference>
<feature type="compositionally biased region" description="Basic and acidic residues" evidence="16">
    <location>
        <begin position="293"/>
        <end position="307"/>
    </location>
</feature>
<dbReference type="SUPFAM" id="SSF57196">
    <property type="entry name" value="EGF/Laminin"/>
    <property type="match status" value="1"/>
</dbReference>
<dbReference type="PANTHER" id="PTHR24264:SF40">
    <property type="entry name" value="HYALURONAN-BINDING PROTEIN 2"/>
    <property type="match status" value="1"/>
</dbReference>
<name>A0A670HWX9_PODMU</name>
<dbReference type="InterPro" id="IPR001881">
    <property type="entry name" value="EGF-like_Ca-bd_dom"/>
</dbReference>
<dbReference type="SUPFAM" id="SSF50494">
    <property type="entry name" value="Trypsin-like serine proteases"/>
    <property type="match status" value="1"/>
</dbReference>
<dbReference type="Pfam" id="PF00008">
    <property type="entry name" value="EGF"/>
    <property type="match status" value="2"/>
</dbReference>
<evidence type="ECO:0000256" key="12">
    <source>
        <dbReference type="ARBA" id="ARBA00023180"/>
    </source>
</evidence>
<dbReference type="PROSITE" id="PS01186">
    <property type="entry name" value="EGF_2"/>
    <property type="match status" value="3"/>
</dbReference>
<dbReference type="OrthoDB" id="9937281at2759"/>
<dbReference type="GO" id="GO:0006508">
    <property type="term" value="P:proteolysis"/>
    <property type="evidence" value="ECO:0007669"/>
    <property type="project" value="UniProtKB-KW"/>
</dbReference>
<feature type="disulfide bond" evidence="13">
    <location>
        <begin position="101"/>
        <end position="110"/>
    </location>
</feature>
<dbReference type="Gene3D" id="2.40.20.10">
    <property type="entry name" value="Plasminogen Kringle 4"/>
    <property type="match status" value="1"/>
</dbReference>
<feature type="domain" description="EGF-like" evidence="18">
    <location>
        <begin position="75"/>
        <end position="111"/>
    </location>
</feature>
<accession>A0A670HWX9</accession>
<dbReference type="GO" id="GO:0005509">
    <property type="term" value="F:calcium ion binding"/>
    <property type="evidence" value="ECO:0007669"/>
    <property type="project" value="InterPro"/>
</dbReference>
<keyword evidence="12" id="KW-0325">Glycoprotein</keyword>
<dbReference type="GO" id="GO:0005615">
    <property type="term" value="C:extracellular space"/>
    <property type="evidence" value="ECO:0007669"/>
    <property type="project" value="TreeGrafter"/>
</dbReference>
<comment type="similarity">
    <text evidence="2">Belongs to the peptidase S1 family. Snake venom subfamily.</text>
</comment>
<dbReference type="PROSITE" id="PS00022">
    <property type="entry name" value="EGF_1"/>
    <property type="match status" value="2"/>
</dbReference>
<feature type="domain" description="Peptidase S1" evidence="20">
    <location>
        <begin position="313"/>
        <end position="556"/>
    </location>
</feature>
<dbReference type="FunFam" id="2.40.10.10:FF:000069">
    <property type="entry name" value="Hyaluronan-binding protein 2"/>
    <property type="match status" value="1"/>
</dbReference>
<keyword evidence="9 15" id="KW-0378">Hydrolase</keyword>
<dbReference type="SMART" id="SM00130">
    <property type="entry name" value="KR"/>
    <property type="match status" value="1"/>
</dbReference>
<feature type="domain" description="Kringle" evidence="19">
    <location>
        <begin position="195"/>
        <end position="277"/>
    </location>
</feature>
<keyword evidence="3" id="KW-0964">Secreted</keyword>
<dbReference type="PROSITE" id="PS00021">
    <property type="entry name" value="KRINGLE_1"/>
    <property type="match status" value="1"/>
</dbReference>
<evidence type="ECO:0000259" key="18">
    <source>
        <dbReference type="PROSITE" id="PS50026"/>
    </source>
</evidence>
<evidence type="ECO:0000256" key="1">
    <source>
        <dbReference type="ARBA" id="ARBA00004613"/>
    </source>
</evidence>
<dbReference type="FunFam" id="2.40.20.10:FF:000001">
    <property type="entry name" value="Urokinase-type plasminogen activator"/>
    <property type="match status" value="1"/>
</dbReference>
<dbReference type="InterPro" id="IPR018056">
    <property type="entry name" value="Kringle_CS"/>
</dbReference>
<dbReference type="PROSITE" id="PS00135">
    <property type="entry name" value="TRYPSIN_SER"/>
    <property type="match status" value="1"/>
</dbReference>
<keyword evidence="7 17" id="KW-0732">Signal</keyword>
<gene>
    <name evidence="21" type="primary">HABP2</name>
</gene>
<dbReference type="PRINTS" id="PR00018">
    <property type="entry name" value="KRINGLE"/>
</dbReference>
<evidence type="ECO:0000313" key="21">
    <source>
        <dbReference type="Ensembl" id="ENSPMRP00000003632.1"/>
    </source>
</evidence>
<dbReference type="InterPro" id="IPR009003">
    <property type="entry name" value="Peptidase_S1_PA"/>
</dbReference>
<comment type="subcellular location">
    <subcellularLocation>
        <location evidence="1">Secreted</location>
    </subcellularLocation>
</comment>
<dbReference type="InterPro" id="IPR018114">
    <property type="entry name" value="TRYPSIN_HIS"/>
</dbReference>
<dbReference type="GO" id="GO:0004252">
    <property type="term" value="F:serine-type endopeptidase activity"/>
    <property type="evidence" value="ECO:0007669"/>
    <property type="project" value="InterPro"/>
</dbReference>
<dbReference type="InterPro" id="IPR043504">
    <property type="entry name" value="Peptidase_S1_PA_chymotrypsin"/>
</dbReference>
<evidence type="ECO:0000256" key="14">
    <source>
        <dbReference type="PROSITE-ProRule" id="PRU00121"/>
    </source>
</evidence>
<reference evidence="21" key="2">
    <citation type="submission" date="2025-08" db="UniProtKB">
        <authorList>
            <consortium name="Ensembl"/>
        </authorList>
    </citation>
    <scope>IDENTIFICATION</scope>
</reference>
<dbReference type="OMA" id="GKTACGF"/>
<evidence type="ECO:0000256" key="13">
    <source>
        <dbReference type="PROSITE-ProRule" id="PRU00076"/>
    </source>
</evidence>
<dbReference type="GeneTree" id="ENSGT00940000157814"/>
<evidence type="ECO:0000256" key="16">
    <source>
        <dbReference type="SAM" id="MobiDB-lite"/>
    </source>
</evidence>
<dbReference type="KEGG" id="pmua:114596723"/>
<evidence type="ECO:0000256" key="9">
    <source>
        <dbReference type="ARBA" id="ARBA00022801"/>
    </source>
</evidence>
<dbReference type="PROSITE" id="PS00134">
    <property type="entry name" value="TRYPSIN_HIS"/>
    <property type="match status" value="1"/>
</dbReference>
<dbReference type="PRINTS" id="PR00722">
    <property type="entry name" value="CHYMOTRYPSIN"/>
</dbReference>
<evidence type="ECO:0000259" key="20">
    <source>
        <dbReference type="PROSITE" id="PS50240"/>
    </source>
</evidence>
<evidence type="ECO:0000259" key="19">
    <source>
        <dbReference type="PROSITE" id="PS50070"/>
    </source>
</evidence>
<evidence type="ECO:0000256" key="5">
    <source>
        <dbReference type="ARBA" id="ARBA00022572"/>
    </source>
</evidence>
<evidence type="ECO:0000256" key="6">
    <source>
        <dbReference type="ARBA" id="ARBA00022670"/>
    </source>
</evidence>
<evidence type="ECO:0000256" key="4">
    <source>
        <dbReference type="ARBA" id="ARBA00022536"/>
    </source>
</evidence>
<evidence type="ECO:0000256" key="7">
    <source>
        <dbReference type="ARBA" id="ARBA00022729"/>
    </source>
</evidence>
<dbReference type="GeneID" id="114596723"/>
<dbReference type="InterPro" id="IPR001254">
    <property type="entry name" value="Trypsin_dom"/>
</dbReference>
<dbReference type="FunFam" id="2.10.25.10:FF:000118">
    <property type="entry name" value="protein delta homolog 2"/>
    <property type="match status" value="1"/>
</dbReference>
<keyword evidence="10 15" id="KW-0720">Serine protease</keyword>
<keyword evidence="22" id="KW-1185">Reference proteome</keyword>
<dbReference type="Ensembl" id="ENSPMRT00000003892.1">
    <property type="protein sequence ID" value="ENSPMRP00000003632.1"/>
    <property type="gene ID" value="ENSPMRG00000002540.1"/>
</dbReference>
<dbReference type="AlphaFoldDB" id="A0A670HWX9"/>
<evidence type="ECO:0000256" key="2">
    <source>
        <dbReference type="ARBA" id="ARBA00009228"/>
    </source>
</evidence>
<dbReference type="RefSeq" id="XP_028584301.1">
    <property type="nucleotide sequence ID" value="XM_028728468.1"/>
</dbReference>
<protein>
    <submittedName>
        <fullName evidence="21">Hyaluronan binding protein 2</fullName>
    </submittedName>
</protein>
<keyword evidence="6 15" id="KW-0645">Protease</keyword>
<feature type="domain" description="EGF-like" evidence="18">
    <location>
        <begin position="152"/>
        <end position="190"/>
    </location>
</feature>
<dbReference type="InterPro" id="IPR033116">
    <property type="entry name" value="TRYPSIN_SER"/>
</dbReference>
<dbReference type="InterPro" id="IPR038178">
    <property type="entry name" value="Kringle_sf"/>
</dbReference>
<dbReference type="PROSITE" id="PS50240">
    <property type="entry name" value="TRYPSIN_DOM"/>
    <property type="match status" value="1"/>
</dbReference>
<dbReference type="SMART" id="SM00179">
    <property type="entry name" value="EGF_CA"/>
    <property type="match status" value="2"/>
</dbReference>
<feature type="disulfide bond" evidence="13">
    <location>
        <begin position="180"/>
        <end position="189"/>
    </location>
</feature>
<dbReference type="InterPro" id="IPR000001">
    <property type="entry name" value="Kringle"/>
</dbReference>
<dbReference type="InterPro" id="IPR000742">
    <property type="entry name" value="EGF"/>
</dbReference>
<dbReference type="Pfam" id="PF00089">
    <property type="entry name" value="Trypsin"/>
    <property type="match status" value="1"/>
</dbReference>
<evidence type="ECO:0000256" key="15">
    <source>
        <dbReference type="RuleBase" id="RU363034"/>
    </source>
</evidence>
<dbReference type="PROSITE" id="PS50026">
    <property type="entry name" value="EGF_3"/>
    <property type="match status" value="2"/>
</dbReference>
<evidence type="ECO:0000313" key="22">
    <source>
        <dbReference type="Proteomes" id="UP000472272"/>
    </source>
</evidence>
<feature type="signal peptide" evidence="17">
    <location>
        <begin position="1"/>
        <end position="20"/>
    </location>
</feature>
<dbReference type="SMART" id="SM00020">
    <property type="entry name" value="Tryp_SPc"/>
    <property type="match status" value="1"/>
</dbReference>
<evidence type="ECO:0000256" key="10">
    <source>
        <dbReference type="ARBA" id="ARBA00022825"/>
    </source>
</evidence>
<dbReference type="CDD" id="cd00054">
    <property type="entry name" value="EGF_CA"/>
    <property type="match status" value="2"/>
</dbReference>
<keyword evidence="8" id="KW-0677">Repeat</keyword>
<sequence>MVNSFVCLSILPLIVFVGRATVCLSYILSFDQQAGAADSYYYEYIDEDAQLMQDNTRYDLPAIHPDWFHEYVSYEENPCLEMPCQNNGVCERKRNRYTCRCPEPYEGSKCENVKNTCERINCNRGDCLISLRAPYYRCHCKHPYKAPFCDKAQSSCRPNPCKNGGICQRHRIRSKFSCKCPEPFKGRLCEIGPDDCFEENGISYRGNVSQTILHKTCLHWNSHRLLEWNYNAFIEVAASYGLGDHNFCRNPDGDEKPWCFVSVNNKLKWDFCDVSACSKTAQSSGNTVTKNSAAERRPNTCGRPETERPLKRIYGGAKSTPGKHPWQASVQRKVSMGIFFPKGHFCGGVLIEPCWVLTAAHCVLTDAHTLEVVLGKKDLLRKEHYEQKFDVEKIIIHGHYEEIEDVPYNDIALLKLKPIDGHCAVETRYVKRVCLPDSTFPDDTECYISGWGETETGESSHQLLDARVKLISQVRCNARSAHNNRLDESMLCAGNLQRTSADTCQGDSGGPLTCVKNGSYYVYGIVSWGEHCGLRQKPGVYTHVIRFLNWIRTKIQRESSFDI</sequence>
<dbReference type="InterPro" id="IPR050127">
    <property type="entry name" value="Serine_Proteases_S1"/>
</dbReference>
<feature type="disulfide bond" evidence="13">
    <location>
        <begin position="161"/>
        <end position="178"/>
    </location>
</feature>